<dbReference type="SUPFAM" id="SSF109604">
    <property type="entry name" value="HD-domain/PDEase-like"/>
    <property type="match status" value="1"/>
</dbReference>
<gene>
    <name evidence="3" type="primary">rpfG_36</name>
    <name evidence="3" type="ORF">GALL_123700</name>
</gene>
<dbReference type="InterPro" id="IPR001789">
    <property type="entry name" value="Sig_transdc_resp-reg_receiver"/>
</dbReference>
<dbReference type="SUPFAM" id="SSF52172">
    <property type="entry name" value="CheY-like"/>
    <property type="match status" value="1"/>
</dbReference>
<dbReference type="InterPro" id="IPR052020">
    <property type="entry name" value="Cyclic_di-GMP/3'3'-cGAMP_PDE"/>
</dbReference>
<dbReference type="SMART" id="SM00471">
    <property type="entry name" value="HDc"/>
    <property type="match status" value="1"/>
</dbReference>
<name>A0A1J5SBN1_9ZZZZ</name>
<dbReference type="AlphaFoldDB" id="A0A1J5SBN1"/>
<dbReference type="PROSITE" id="PS50110">
    <property type="entry name" value="RESPONSE_REGULATORY"/>
    <property type="match status" value="1"/>
</dbReference>
<dbReference type="Pfam" id="PF00072">
    <property type="entry name" value="Response_reg"/>
    <property type="match status" value="1"/>
</dbReference>
<evidence type="ECO:0000259" key="2">
    <source>
        <dbReference type="PROSITE" id="PS51832"/>
    </source>
</evidence>
<dbReference type="PANTHER" id="PTHR45228">
    <property type="entry name" value="CYCLIC DI-GMP PHOSPHODIESTERASE TM_0186-RELATED"/>
    <property type="match status" value="1"/>
</dbReference>
<evidence type="ECO:0000259" key="1">
    <source>
        <dbReference type="PROSITE" id="PS50110"/>
    </source>
</evidence>
<dbReference type="EMBL" id="MLJW01000049">
    <property type="protein sequence ID" value="OIR05626.1"/>
    <property type="molecule type" value="Genomic_DNA"/>
</dbReference>
<dbReference type="Gene3D" id="3.40.50.2300">
    <property type="match status" value="1"/>
</dbReference>
<proteinExistence type="predicted"/>
<dbReference type="InterPro" id="IPR011006">
    <property type="entry name" value="CheY-like_superfamily"/>
</dbReference>
<dbReference type="GO" id="GO:0000160">
    <property type="term" value="P:phosphorelay signal transduction system"/>
    <property type="evidence" value="ECO:0007669"/>
    <property type="project" value="InterPro"/>
</dbReference>
<feature type="domain" description="HD-GYP" evidence="2">
    <location>
        <begin position="153"/>
        <end position="354"/>
    </location>
</feature>
<keyword evidence="3" id="KW-0378">Hydrolase</keyword>
<protein>
    <submittedName>
        <fullName evidence="3">Cyclic di-GMP phosphodiesterase response regulator RpfG</fullName>
        <ecNumber evidence="3">3.1.4.52</ecNumber>
    </submittedName>
</protein>
<dbReference type="EC" id="3.1.4.52" evidence="3"/>
<accession>A0A1J5SBN1</accession>
<organism evidence="3">
    <name type="scientific">mine drainage metagenome</name>
    <dbReference type="NCBI Taxonomy" id="410659"/>
    <lineage>
        <taxon>unclassified sequences</taxon>
        <taxon>metagenomes</taxon>
        <taxon>ecological metagenomes</taxon>
    </lineage>
</organism>
<feature type="domain" description="Response regulatory" evidence="1">
    <location>
        <begin position="11"/>
        <end position="126"/>
    </location>
</feature>
<dbReference type="InterPro" id="IPR037522">
    <property type="entry name" value="HD_GYP_dom"/>
</dbReference>
<sequence>MTSASNILHGNILIVDDQEANVRLLERILRSAGYDSITTTMDSGTVCELHARNNYDLILLDLQMPGMDGFQVMECLKRIETGDYLPVLVVTAQPDHKLHALKAGAKDFVSKPFELPEVLARVHNMLEVRLLHKELHQYNEVLEQRVSQRTADLQENYLETLFAMTRAAEHKDEDTGAHVKRISYYCRDLARLLGMNDAFVDNIFFSSPMHDVGKIGIPDHILLKPGGFTPEEWEIMKGHAAMGSEILGNSKSPYLRMGAEIALNHHERWDGGGYPNGKRGEEIPIAARIMNICDIYDALRSKRPYKPAFDHQKTVDIISNGDGRTMPEHFDPDIFAAFKQNQAMFNEIYEAYAA</sequence>
<reference evidence="3" key="1">
    <citation type="submission" date="2016-10" db="EMBL/GenBank/DDBJ databases">
        <title>Sequence of Gallionella enrichment culture.</title>
        <authorList>
            <person name="Poehlein A."/>
            <person name="Muehling M."/>
            <person name="Daniel R."/>
        </authorList>
    </citation>
    <scope>NUCLEOTIDE SEQUENCE</scope>
</reference>
<dbReference type="CDD" id="cd17551">
    <property type="entry name" value="REC_RpfG-like"/>
    <property type="match status" value="1"/>
</dbReference>
<dbReference type="PANTHER" id="PTHR45228:SF8">
    <property type="entry name" value="TWO-COMPONENT RESPONSE REGULATOR-RELATED"/>
    <property type="match status" value="1"/>
</dbReference>
<dbReference type="InterPro" id="IPR003607">
    <property type="entry name" value="HD/PDEase_dom"/>
</dbReference>
<dbReference type="SMART" id="SM00448">
    <property type="entry name" value="REC"/>
    <property type="match status" value="1"/>
</dbReference>
<evidence type="ECO:0000313" key="3">
    <source>
        <dbReference type="EMBL" id="OIR05626.1"/>
    </source>
</evidence>
<dbReference type="PROSITE" id="PS51832">
    <property type="entry name" value="HD_GYP"/>
    <property type="match status" value="1"/>
</dbReference>
<dbReference type="GO" id="GO:0071111">
    <property type="term" value="F:cyclic-guanylate-specific phosphodiesterase activity"/>
    <property type="evidence" value="ECO:0007669"/>
    <property type="project" value="UniProtKB-EC"/>
</dbReference>
<dbReference type="Gene3D" id="1.10.3210.10">
    <property type="entry name" value="Hypothetical protein af1432"/>
    <property type="match status" value="1"/>
</dbReference>
<dbReference type="Pfam" id="PF13487">
    <property type="entry name" value="HD_5"/>
    <property type="match status" value="1"/>
</dbReference>
<comment type="caution">
    <text evidence="3">The sequence shown here is derived from an EMBL/GenBank/DDBJ whole genome shotgun (WGS) entry which is preliminary data.</text>
</comment>
<dbReference type="CDD" id="cd00077">
    <property type="entry name" value="HDc"/>
    <property type="match status" value="1"/>
</dbReference>